<name>A0A3D8V7N2_9GAMM</name>
<evidence type="ECO:0000313" key="2">
    <source>
        <dbReference type="EMBL" id="RDY65414.1"/>
    </source>
</evidence>
<dbReference type="RefSeq" id="WP_115844830.1">
    <property type="nucleotide sequence ID" value="NZ_CP183976.1"/>
</dbReference>
<evidence type="ECO:0000313" key="3">
    <source>
        <dbReference type="Proteomes" id="UP000256829"/>
    </source>
</evidence>
<sequence length="299" mass="32699">MRLSLRLLALLFTVGLTAPALAAPACPPEGWPLERLEALRQSGFVVADPGERATLAYALSNCLAASDPQLRDELAYEALSTWMRKGELAPDTLRALRDRFYAMLGEPDPDGVAWPFAALALSEVARTDRISPWMTPAERTAMVLRAVTYLESVRDYRGFEPGEGWRHGVAHGADWLMQLTLNPALDAPQLHRIVDAVAAQVVPATGVAYVFGEPQRLAAPIVYAAQRGVRDEAGWTAWFAALVPRLGDPSQAWKDPAWLARRHDLVAFLQAVYVEADQSTDKRTRTVIPGVVAALKALP</sequence>
<dbReference type="AlphaFoldDB" id="A0A3D8V7N2"/>
<protein>
    <submittedName>
        <fullName evidence="2">DUF2785 domain-containing protein</fullName>
    </submittedName>
</protein>
<feature type="chain" id="PRO_5017824932" evidence="1">
    <location>
        <begin position="23"/>
        <end position="299"/>
    </location>
</feature>
<comment type="caution">
    <text evidence="2">The sequence shown here is derived from an EMBL/GenBank/DDBJ whole genome shotgun (WGS) entry which is preliminary data.</text>
</comment>
<evidence type="ECO:0000256" key="1">
    <source>
        <dbReference type="SAM" id="SignalP"/>
    </source>
</evidence>
<feature type="signal peptide" evidence="1">
    <location>
        <begin position="1"/>
        <end position="22"/>
    </location>
</feature>
<proteinExistence type="predicted"/>
<dbReference type="EMBL" id="QTJR01000019">
    <property type="protein sequence ID" value="RDY65414.1"/>
    <property type="molecule type" value="Genomic_DNA"/>
</dbReference>
<keyword evidence="3" id="KW-1185">Reference proteome</keyword>
<accession>A0A3D8V7N2</accession>
<keyword evidence="1" id="KW-0732">Signal</keyword>
<organism evidence="2 3">
    <name type="scientific">Lysobacter soli</name>
    <dbReference type="NCBI Taxonomy" id="453783"/>
    <lineage>
        <taxon>Bacteria</taxon>
        <taxon>Pseudomonadati</taxon>
        <taxon>Pseudomonadota</taxon>
        <taxon>Gammaproteobacteria</taxon>
        <taxon>Lysobacterales</taxon>
        <taxon>Lysobacteraceae</taxon>
        <taxon>Lysobacter</taxon>
    </lineage>
</organism>
<gene>
    <name evidence="2" type="ORF">DX912_17635</name>
</gene>
<dbReference type="Pfam" id="PF10978">
    <property type="entry name" value="DUF2785"/>
    <property type="match status" value="1"/>
</dbReference>
<dbReference type="Proteomes" id="UP000256829">
    <property type="component" value="Unassembled WGS sequence"/>
</dbReference>
<dbReference type="InterPro" id="IPR021247">
    <property type="entry name" value="DUF2785"/>
</dbReference>
<reference evidence="2 3" key="1">
    <citation type="submission" date="2018-08" db="EMBL/GenBank/DDBJ databases">
        <title>Lysobacter soli KCTC 22011, whole genome shotgun sequence.</title>
        <authorList>
            <person name="Zhang X."/>
            <person name="Feng G."/>
            <person name="Zhu H."/>
        </authorList>
    </citation>
    <scope>NUCLEOTIDE SEQUENCE [LARGE SCALE GENOMIC DNA]</scope>
    <source>
        <strain evidence="2 3">KCTC 22011</strain>
    </source>
</reference>